<feature type="domain" description="HAMP" evidence="8">
    <location>
        <begin position="226"/>
        <end position="278"/>
    </location>
</feature>
<gene>
    <name evidence="9" type="ORF">Pme01_12170</name>
</gene>
<dbReference type="PRINTS" id="PR00260">
    <property type="entry name" value="CHEMTRNSDUCR"/>
</dbReference>
<dbReference type="PANTHER" id="PTHR32089:SF112">
    <property type="entry name" value="LYSOZYME-LIKE PROTEIN-RELATED"/>
    <property type="match status" value="1"/>
</dbReference>
<name>A0A8J3WYT5_9ACTN</name>
<keyword evidence="2 6" id="KW-1133">Transmembrane helix</keyword>
<dbReference type="InterPro" id="IPR004090">
    <property type="entry name" value="Chemotax_Me-accpt_rcpt"/>
</dbReference>
<proteinExistence type="inferred from homology"/>
<evidence type="ECO:0000313" key="10">
    <source>
        <dbReference type="Proteomes" id="UP000599074"/>
    </source>
</evidence>
<comment type="caution">
    <text evidence="9">The sequence shown here is derived from an EMBL/GenBank/DDBJ whole genome shotgun (WGS) entry which is preliminary data.</text>
</comment>
<comment type="similarity">
    <text evidence="4">Belongs to the methyl-accepting chemotaxis (MCP) protein family.</text>
</comment>
<evidence type="ECO:0000256" key="3">
    <source>
        <dbReference type="ARBA" id="ARBA00023224"/>
    </source>
</evidence>
<dbReference type="GO" id="GO:0007165">
    <property type="term" value="P:signal transduction"/>
    <property type="evidence" value="ECO:0007669"/>
    <property type="project" value="UniProtKB-KW"/>
</dbReference>
<keyword evidence="1 6" id="KW-0812">Transmembrane</keyword>
<keyword evidence="6" id="KW-0472">Membrane</keyword>
<protein>
    <recommendedName>
        <fullName evidence="11">Methyl-accepting chemotaxis protein</fullName>
    </recommendedName>
</protein>
<evidence type="ECO:0000256" key="5">
    <source>
        <dbReference type="PROSITE-ProRule" id="PRU00284"/>
    </source>
</evidence>
<dbReference type="Pfam" id="PF00672">
    <property type="entry name" value="HAMP"/>
    <property type="match status" value="1"/>
</dbReference>
<dbReference type="SUPFAM" id="SSF58104">
    <property type="entry name" value="Methyl-accepting chemotaxis protein (MCP) signaling domain"/>
    <property type="match status" value="1"/>
</dbReference>
<keyword evidence="10" id="KW-1185">Reference proteome</keyword>
<evidence type="ECO:0000256" key="4">
    <source>
        <dbReference type="ARBA" id="ARBA00029447"/>
    </source>
</evidence>
<dbReference type="PROSITE" id="PS50111">
    <property type="entry name" value="CHEMOTAXIS_TRANSDUC_2"/>
    <property type="match status" value="1"/>
</dbReference>
<reference evidence="9" key="1">
    <citation type="submission" date="2021-01" db="EMBL/GenBank/DDBJ databases">
        <title>Whole genome shotgun sequence of Planosporangium mesophilum NBRC 109066.</title>
        <authorList>
            <person name="Komaki H."/>
            <person name="Tamura T."/>
        </authorList>
    </citation>
    <scope>NUCLEOTIDE SEQUENCE</scope>
    <source>
        <strain evidence="9">NBRC 109066</strain>
    </source>
</reference>
<dbReference type="CDD" id="cd06225">
    <property type="entry name" value="HAMP"/>
    <property type="match status" value="1"/>
</dbReference>
<dbReference type="Proteomes" id="UP000599074">
    <property type="component" value="Unassembled WGS sequence"/>
</dbReference>
<organism evidence="9 10">
    <name type="scientific">Planosporangium mesophilum</name>
    <dbReference type="NCBI Taxonomy" id="689768"/>
    <lineage>
        <taxon>Bacteria</taxon>
        <taxon>Bacillati</taxon>
        <taxon>Actinomycetota</taxon>
        <taxon>Actinomycetes</taxon>
        <taxon>Micromonosporales</taxon>
        <taxon>Micromonosporaceae</taxon>
        <taxon>Planosporangium</taxon>
    </lineage>
</organism>
<dbReference type="PROSITE" id="PS50885">
    <property type="entry name" value="HAMP"/>
    <property type="match status" value="1"/>
</dbReference>
<evidence type="ECO:0000256" key="6">
    <source>
        <dbReference type="SAM" id="Phobius"/>
    </source>
</evidence>
<evidence type="ECO:0000256" key="1">
    <source>
        <dbReference type="ARBA" id="ARBA00022692"/>
    </source>
</evidence>
<dbReference type="PANTHER" id="PTHR32089">
    <property type="entry name" value="METHYL-ACCEPTING CHEMOTAXIS PROTEIN MCPB"/>
    <property type="match status" value="1"/>
</dbReference>
<dbReference type="InterPro" id="IPR003660">
    <property type="entry name" value="HAMP_dom"/>
</dbReference>
<dbReference type="Gene3D" id="1.10.287.950">
    <property type="entry name" value="Methyl-accepting chemotaxis protein"/>
    <property type="match status" value="1"/>
</dbReference>
<evidence type="ECO:0000259" key="8">
    <source>
        <dbReference type="PROSITE" id="PS50885"/>
    </source>
</evidence>
<evidence type="ECO:0000256" key="2">
    <source>
        <dbReference type="ARBA" id="ARBA00022989"/>
    </source>
</evidence>
<sequence>MSSHGHAGAAQGRTRRGPLSWFADRRIGTKILAATATGIILSILVGTLALIRIGDLREYRRSEVGQAVPYILGLSNAALATKAAATDERGYLAAGDAKYKSEFLGRQPVADAALQQARTSARTPAEVAKVDEIRGKIDGWFDAVKAEFALFDSGRRADAVKAGYGPNRDLRKAYETLLTAEIDRASKALVAAEDFETIVTGAQVDVLVLIGIGLVIALTVAIYVGRLVVLPLRRVAQVLRAVADGDLTQTVVVRQRDEAGEMATALGTATESLRETVQALSEASGALAASSEELSITSASINDSVSEAAERAASVSQSSEETSRNVTAVSAGAEEMGLSIREIGQNVNQAVDIAGKAVTVAESTNTVVARLGESSAEIGNVVKLITSIAEQTNLLALNATIEAARAGDAGKGFAVVAGEVKDLAQETARATEDISRRVEAIQSDTASAVSAIAEIAHIISQINDFQTMVASAVEEQTATTSEMSRNVHEAATIGNDAAESMAGLATAVQTAAAGVGEANAAARNLAEMSAHLQRVVSAFRY</sequence>
<dbReference type="GO" id="GO:0006935">
    <property type="term" value="P:chemotaxis"/>
    <property type="evidence" value="ECO:0007669"/>
    <property type="project" value="InterPro"/>
</dbReference>
<dbReference type="AlphaFoldDB" id="A0A8J3WYT5"/>
<keyword evidence="3 5" id="KW-0807">Transducer</keyword>
<dbReference type="EMBL" id="BOON01000010">
    <property type="protein sequence ID" value="GII21620.1"/>
    <property type="molecule type" value="Genomic_DNA"/>
</dbReference>
<dbReference type="GO" id="GO:0004888">
    <property type="term" value="F:transmembrane signaling receptor activity"/>
    <property type="evidence" value="ECO:0007669"/>
    <property type="project" value="InterPro"/>
</dbReference>
<feature type="domain" description="Methyl-accepting transducer" evidence="7">
    <location>
        <begin position="262"/>
        <end position="526"/>
    </location>
</feature>
<evidence type="ECO:0000313" key="9">
    <source>
        <dbReference type="EMBL" id="GII21620.1"/>
    </source>
</evidence>
<feature type="transmembrane region" description="Helical" evidence="6">
    <location>
        <begin position="206"/>
        <end position="225"/>
    </location>
</feature>
<dbReference type="InterPro" id="IPR004089">
    <property type="entry name" value="MCPsignal_dom"/>
</dbReference>
<evidence type="ECO:0008006" key="11">
    <source>
        <dbReference type="Google" id="ProtNLM"/>
    </source>
</evidence>
<dbReference type="SMART" id="SM00304">
    <property type="entry name" value="HAMP"/>
    <property type="match status" value="1"/>
</dbReference>
<dbReference type="GO" id="GO:0016020">
    <property type="term" value="C:membrane"/>
    <property type="evidence" value="ECO:0007669"/>
    <property type="project" value="InterPro"/>
</dbReference>
<dbReference type="Pfam" id="PF00015">
    <property type="entry name" value="MCPsignal"/>
    <property type="match status" value="1"/>
</dbReference>
<evidence type="ECO:0000259" key="7">
    <source>
        <dbReference type="PROSITE" id="PS50111"/>
    </source>
</evidence>
<dbReference type="SMART" id="SM00283">
    <property type="entry name" value="MA"/>
    <property type="match status" value="1"/>
</dbReference>
<feature type="transmembrane region" description="Helical" evidence="6">
    <location>
        <begin position="31"/>
        <end position="51"/>
    </location>
</feature>
<accession>A0A8J3WYT5</accession>